<keyword evidence="1" id="KW-0472">Membrane</keyword>
<dbReference type="EMBL" id="JBHSKJ010000009">
    <property type="protein sequence ID" value="MFC5146537.1"/>
    <property type="molecule type" value="Genomic_DNA"/>
</dbReference>
<evidence type="ECO:0000256" key="1">
    <source>
        <dbReference type="SAM" id="Phobius"/>
    </source>
</evidence>
<feature type="transmembrane region" description="Helical" evidence="1">
    <location>
        <begin position="171"/>
        <end position="195"/>
    </location>
</feature>
<feature type="transmembrane region" description="Helical" evidence="1">
    <location>
        <begin position="125"/>
        <end position="151"/>
    </location>
</feature>
<proteinExistence type="predicted"/>
<comment type="caution">
    <text evidence="2">The sequence shown here is derived from an EMBL/GenBank/DDBJ whole genome shotgun (WGS) entry which is preliminary data.</text>
</comment>
<dbReference type="Proteomes" id="UP001596222">
    <property type="component" value="Unassembled WGS sequence"/>
</dbReference>
<keyword evidence="3" id="KW-1185">Reference proteome</keyword>
<sequence>MAVPELAATSPFCPLPAPRPLPRLFGVGVVVLSLACMGMMVRQAEKAAGLVAGKGTLTVERCEQHREGGHGRSASRLQTLCFGSFRADNGRVVRDGSALRGWYVTGEKVRVYREGYGYHPVGLRYFWGGLAFFFAGLAGVAVGVMTTVVGYRVRTIAEGRAAWAVLRRTSVAPYVTWLFRTAGAGTAVCVLLLLVSP</sequence>
<keyword evidence="1" id="KW-1133">Transmembrane helix</keyword>
<reference evidence="3" key="1">
    <citation type="journal article" date="2019" name="Int. J. Syst. Evol. Microbiol.">
        <title>The Global Catalogue of Microorganisms (GCM) 10K type strain sequencing project: providing services to taxonomists for standard genome sequencing and annotation.</title>
        <authorList>
            <consortium name="The Broad Institute Genomics Platform"/>
            <consortium name="The Broad Institute Genome Sequencing Center for Infectious Disease"/>
            <person name="Wu L."/>
            <person name="Ma J."/>
        </authorList>
    </citation>
    <scope>NUCLEOTIDE SEQUENCE [LARGE SCALE GENOMIC DNA]</scope>
    <source>
        <strain evidence="3">CGMCC 4.1641</strain>
    </source>
</reference>
<gene>
    <name evidence="2" type="ORF">ACFPP6_17860</name>
</gene>
<protein>
    <submittedName>
        <fullName evidence="2">Uncharacterized protein</fullName>
    </submittedName>
</protein>
<organism evidence="2 3">
    <name type="scientific">Streptomyces aureoversilis</name>
    <dbReference type="NCBI Taxonomy" id="67277"/>
    <lineage>
        <taxon>Bacteria</taxon>
        <taxon>Bacillati</taxon>
        <taxon>Actinomycetota</taxon>
        <taxon>Actinomycetes</taxon>
        <taxon>Kitasatosporales</taxon>
        <taxon>Streptomycetaceae</taxon>
        <taxon>Streptomyces</taxon>
    </lineage>
</organism>
<evidence type="ECO:0000313" key="3">
    <source>
        <dbReference type="Proteomes" id="UP001596222"/>
    </source>
</evidence>
<dbReference type="RefSeq" id="WP_382042967.1">
    <property type="nucleotide sequence ID" value="NZ_JBHSKJ010000009.1"/>
</dbReference>
<accession>A0ABW0A3B0</accession>
<name>A0ABW0A3B0_9ACTN</name>
<keyword evidence="1" id="KW-0812">Transmembrane</keyword>
<evidence type="ECO:0000313" key="2">
    <source>
        <dbReference type="EMBL" id="MFC5146537.1"/>
    </source>
</evidence>